<evidence type="ECO:0000256" key="2">
    <source>
        <dbReference type="ARBA" id="ARBA00022448"/>
    </source>
</evidence>
<dbReference type="PANTHER" id="PTHR21294:SF8">
    <property type="entry name" value="ELECTRON TRANSFER FLAVOPROTEIN SUBUNIT BETA"/>
    <property type="match status" value="1"/>
</dbReference>
<feature type="region of interest" description="Disordered" evidence="4">
    <location>
        <begin position="189"/>
        <end position="208"/>
    </location>
</feature>
<evidence type="ECO:0000313" key="6">
    <source>
        <dbReference type="EMBL" id="CAB4912376.1"/>
    </source>
</evidence>
<feature type="domain" description="Electron transfer flavoprotein alpha/beta-subunit N-terminal" evidence="5">
    <location>
        <begin position="23"/>
        <end position="213"/>
    </location>
</feature>
<dbReference type="PIRSF" id="PIRSF000090">
    <property type="entry name" value="Beta-ETF"/>
    <property type="match status" value="1"/>
</dbReference>
<organism evidence="6">
    <name type="scientific">freshwater metagenome</name>
    <dbReference type="NCBI Taxonomy" id="449393"/>
    <lineage>
        <taxon>unclassified sequences</taxon>
        <taxon>metagenomes</taxon>
        <taxon>ecological metagenomes</taxon>
    </lineage>
</organism>
<comment type="similarity">
    <text evidence="1">Belongs to the ETF beta-subunit/FixA family.</text>
</comment>
<dbReference type="SUPFAM" id="SSF52402">
    <property type="entry name" value="Adenine nucleotide alpha hydrolases-like"/>
    <property type="match status" value="1"/>
</dbReference>
<dbReference type="PANTHER" id="PTHR21294">
    <property type="entry name" value="ELECTRON TRANSFER FLAVOPROTEIN BETA-SUBUNIT"/>
    <property type="match status" value="1"/>
</dbReference>
<keyword evidence="3" id="KW-0249">Electron transport</keyword>
<gene>
    <name evidence="6" type="ORF">UFOPK3614_00366</name>
</gene>
<reference evidence="6" key="1">
    <citation type="submission" date="2020-05" db="EMBL/GenBank/DDBJ databases">
        <authorList>
            <person name="Chiriac C."/>
            <person name="Salcher M."/>
            <person name="Ghai R."/>
            <person name="Kavagutti S V."/>
        </authorList>
    </citation>
    <scope>NUCLEOTIDE SEQUENCE</scope>
</reference>
<dbReference type="InterPro" id="IPR014729">
    <property type="entry name" value="Rossmann-like_a/b/a_fold"/>
</dbReference>
<dbReference type="SMART" id="SM00893">
    <property type="entry name" value="ETF"/>
    <property type="match status" value="1"/>
</dbReference>
<keyword evidence="2" id="KW-0813">Transport</keyword>
<dbReference type="AlphaFoldDB" id="A0A6J7H083"/>
<dbReference type="InterPro" id="IPR014730">
    <property type="entry name" value="ETF_a/b_N"/>
</dbReference>
<evidence type="ECO:0000256" key="3">
    <source>
        <dbReference type="ARBA" id="ARBA00022982"/>
    </source>
</evidence>
<accession>A0A6J7H083</accession>
<proteinExistence type="inferred from homology"/>
<protein>
    <submittedName>
        <fullName evidence="6">Unannotated protein</fullName>
    </submittedName>
</protein>
<evidence type="ECO:0000256" key="4">
    <source>
        <dbReference type="SAM" id="MobiDB-lite"/>
    </source>
</evidence>
<dbReference type="GO" id="GO:0009055">
    <property type="term" value="F:electron transfer activity"/>
    <property type="evidence" value="ECO:0007669"/>
    <property type="project" value="InterPro"/>
</dbReference>
<evidence type="ECO:0000256" key="1">
    <source>
        <dbReference type="ARBA" id="ARBA00007557"/>
    </source>
</evidence>
<dbReference type="Pfam" id="PF01012">
    <property type="entry name" value="ETF"/>
    <property type="match status" value="1"/>
</dbReference>
<feature type="compositionally biased region" description="Basic and acidic residues" evidence="4">
    <location>
        <begin position="199"/>
        <end position="208"/>
    </location>
</feature>
<name>A0A6J7H083_9ZZZZ</name>
<sequence>MDVLVCLKRVPLAGGTLILTPDAKDIETKHLGFGISPHEENAVEAGVQLVEQMGGSLTLLTLGPSDAEEQLRAQLAIGATRAVLLETDGQEWDPQATAAALVDAINAEETKFDLIIFGAESVDSAGYQIHVRVAHALNRPIVTNVKAMKIENGIASCERVVATGREHYEAPLPAIVTVRDGLNIPRYPSVPGRMQARKKPVDMKKAEPSVPKLEKLNLTIAPSKSTGAEILGNGADAVPALVEILKKIGALS</sequence>
<evidence type="ECO:0000259" key="5">
    <source>
        <dbReference type="SMART" id="SM00893"/>
    </source>
</evidence>
<dbReference type="InterPro" id="IPR012255">
    <property type="entry name" value="ETF_b"/>
</dbReference>
<dbReference type="EMBL" id="CAFBMS010000012">
    <property type="protein sequence ID" value="CAB4912376.1"/>
    <property type="molecule type" value="Genomic_DNA"/>
</dbReference>
<dbReference type="Gene3D" id="3.40.50.620">
    <property type="entry name" value="HUPs"/>
    <property type="match status" value="1"/>
</dbReference>